<sequence>MTPKRPVIIANCSGMSVSRDRMVAMKEQALHSPDVITGDYLAEFNLAFMASSPKGRYEQTFLAAFNNAAQELATRKIKLVVNAGGMDPAGLAKATRDVLRAKNLSLKVAHIEGDNIMPLIPKLLSSGHELRNLDSGQPFRNWGKSPVSANGYLGGWGICEALKQGADIVICGRVADASLVVGACAWWHSWKRTDFDALAGAMVAGHVIECSGHAVGGMFSGFKDIKSMKHLGYPVAEVAHDGSTVITKYPNTNGRVTVHTVTAQIIYEIQGPAYLNSDVTSHFDSIHIEEIAPDRVLLSHVKGSAPPPTTKVAINAIGGYQNELSCFATGLDIEEKCQAMEELVLGELDPENVKKFDYMRFQLVGAAKEDPETQDESTVRIRITVQAKDRKCIDEGNWSRPILGASLTAFPGFYVTIGRPPSPIPFYEYFPALIPYSELKHQVVLEDGRIVAVPPTLETAIPPHHPADHQIAPTKEFMRKFGPTKRAPLGRIVHGRAGDKGSNSNIGLWVETDEAYEWLRNFMSTAQLRTYLAKELDMIPGGCVIDRCEFPRLRAVHFILRGYLGCGSSNRGVMGNHRLDAFGKAVAEFVRARYADIPVSLLESSPLGVSLTKTIKPPVVDLYAKL</sequence>
<evidence type="ECO:0000313" key="3">
    <source>
        <dbReference type="EMBL" id="TPX31150.1"/>
    </source>
</evidence>
<dbReference type="STRING" id="1806994.A0A507BL84"/>
<evidence type="ECO:0008006" key="5">
    <source>
        <dbReference type="Google" id="ProtNLM"/>
    </source>
</evidence>
<dbReference type="AlphaFoldDB" id="A0A507BL84"/>
<dbReference type="Proteomes" id="UP000319731">
    <property type="component" value="Unassembled WGS sequence"/>
</dbReference>
<feature type="domain" description="Acyclic terpene utilisation N-terminal" evidence="1">
    <location>
        <begin position="7"/>
        <end position="444"/>
    </location>
</feature>
<dbReference type="PANTHER" id="PTHR47585:SF1">
    <property type="entry name" value="DUF1446 DOMAIN-CONTAINING PROTEIN"/>
    <property type="match status" value="1"/>
</dbReference>
<protein>
    <recommendedName>
        <fullName evidence="5">DUF1446-domain-containing protein</fullName>
    </recommendedName>
</protein>
<dbReference type="RefSeq" id="XP_031022656.1">
    <property type="nucleotide sequence ID" value="XM_031171391.1"/>
</dbReference>
<name>A0A507BL84_9FUNG</name>
<dbReference type="OrthoDB" id="10265871at2759"/>
<dbReference type="Pfam" id="PF23544">
    <property type="entry name" value="AtuA_ferredoxin"/>
    <property type="match status" value="1"/>
</dbReference>
<comment type="caution">
    <text evidence="3">The sequence shown here is derived from an EMBL/GenBank/DDBJ whole genome shotgun (WGS) entry which is preliminary data.</text>
</comment>
<keyword evidence="4" id="KW-1185">Reference proteome</keyword>
<feature type="domain" description="AtuA-like ferredoxin-fold" evidence="2">
    <location>
        <begin position="488"/>
        <end position="590"/>
    </location>
</feature>
<reference evidence="3 4" key="1">
    <citation type="journal article" date="2019" name="Sci. Rep.">
        <title>Comparative genomics of chytrid fungi reveal insights into the obligate biotrophic and pathogenic lifestyle of Synchytrium endobioticum.</title>
        <authorList>
            <person name="van de Vossenberg B.T.L.H."/>
            <person name="Warris S."/>
            <person name="Nguyen H.D.T."/>
            <person name="van Gent-Pelzer M.P.E."/>
            <person name="Joly D.L."/>
            <person name="van de Geest H.C."/>
            <person name="Bonants P.J.M."/>
            <person name="Smith D.S."/>
            <person name="Levesque C.A."/>
            <person name="van der Lee T.A.J."/>
        </authorList>
    </citation>
    <scope>NUCLEOTIDE SEQUENCE [LARGE SCALE GENOMIC DNA]</scope>
    <source>
        <strain evidence="3 4">JEL517</strain>
    </source>
</reference>
<gene>
    <name evidence="3" type="ORF">SmJEL517_g05465</name>
</gene>
<dbReference type="PANTHER" id="PTHR47585">
    <property type="match status" value="1"/>
</dbReference>
<evidence type="ECO:0000259" key="1">
    <source>
        <dbReference type="Pfam" id="PF07287"/>
    </source>
</evidence>
<dbReference type="GeneID" id="42006688"/>
<evidence type="ECO:0000313" key="4">
    <source>
        <dbReference type="Proteomes" id="UP000319731"/>
    </source>
</evidence>
<dbReference type="InterPro" id="IPR056362">
    <property type="entry name" value="AtuA-like_ferredoxin_dom"/>
</dbReference>
<dbReference type="EMBL" id="QEAO01000050">
    <property type="protein sequence ID" value="TPX31150.1"/>
    <property type="molecule type" value="Genomic_DNA"/>
</dbReference>
<evidence type="ECO:0000259" key="2">
    <source>
        <dbReference type="Pfam" id="PF23544"/>
    </source>
</evidence>
<dbReference type="Pfam" id="PF07287">
    <property type="entry name" value="AtuA"/>
    <property type="match status" value="1"/>
</dbReference>
<organism evidence="3 4">
    <name type="scientific">Synchytrium microbalum</name>
    <dbReference type="NCBI Taxonomy" id="1806994"/>
    <lineage>
        <taxon>Eukaryota</taxon>
        <taxon>Fungi</taxon>
        <taxon>Fungi incertae sedis</taxon>
        <taxon>Chytridiomycota</taxon>
        <taxon>Chytridiomycota incertae sedis</taxon>
        <taxon>Chytridiomycetes</taxon>
        <taxon>Synchytriales</taxon>
        <taxon>Synchytriaceae</taxon>
        <taxon>Synchytrium</taxon>
    </lineage>
</organism>
<dbReference type="InterPro" id="IPR010839">
    <property type="entry name" value="AtuA_N"/>
</dbReference>
<accession>A0A507BL84</accession>
<proteinExistence type="predicted"/>